<evidence type="ECO:0000313" key="1">
    <source>
        <dbReference type="EMBL" id="KAJ9052651.1"/>
    </source>
</evidence>
<dbReference type="EMBL" id="QTSX02006629">
    <property type="protein sequence ID" value="KAJ9052651.1"/>
    <property type="molecule type" value="Genomic_DNA"/>
</dbReference>
<protein>
    <submittedName>
        <fullName evidence="1">Uncharacterized protein</fullName>
    </submittedName>
</protein>
<gene>
    <name evidence="1" type="ORF">DSO57_1032195</name>
</gene>
<proteinExistence type="predicted"/>
<organism evidence="1 2">
    <name type="scientific">Entomophthora muscae</name>
    <dbReference type="NCBI Taxonomy" id="34485"/>
    <lineage>
        <taxon>Eukaryota</taxon>
        <taxon>Fungi</taxon>
        <taxon>Fungi incertae sedis</taxon>
        <taxon>Zoopagomycota</taxon>
        <taxon>Entomophthoromycotina</taxon>
        <taxon>Entomophthoromycetes</taxon>
        <taxon>Entomophthorales</taxon>
        <taxon>Entomophthoraceae</taxon>
        <taxon>Entomophthora</taxon>
    </lineage>
</organism>
<accession>A0ACC2RRE2</accession>
<comment type="caution">
    <text evidence="1">The sequence shown here is derived from an EMBL/GenBank/DDBJ whole genome shotgun (WGS) entry which is preliminary data.</text>
</comment>
<sequence length="187" mass="20903">MEDARLWQEVGVTTQLHKTLNMKKITLDEWELWRHTTSLAEAAEWIEKGFTPSTAKQWMVHKISPMEATFLTGKLPPEEAAVWLQASIAADQILLWKAILPDAEAAGAFASKGFTPDKATEWYDIGATATEASIFVAGGWNPVTVVNWLHTNCLKYGDINKFILPTIGPEMAFEWKRHGFSASEAIQ</sequence>
<keyword evidence="2" id="KW-1185">Reference proteome</keyword>
<reference evidence="1" key="1">
    <citation type="submission" date="2022-04" db="EMBL/GenBank/DDBJ databases">
        <title>Genome of the entomopathogenic fungus Entomophthora muscae.</title>
        <authorList>
            <person name="Elya C."/>
            <person name="Lovett B.R."/>
            <person name="Lee E."/>
            <person name="Macias A.M."/>
            <person name="Hajek A.E."/>
            <person name="De Bivort B.L."/>
            <person name="Kasson M.T."/>
            <person name="De Fine Licht H.H."/>
            <person name="Stajich J.E."/>
        </authorList>
    </citation>
    <scope>NUCLEOTIDE SEQUENCE</scope>
    <source>
        <strain evidence="1">Berkeley</strain>
    </source>
</reference>
<dbReference type="Proteomes" id="UP001165960">
    <property type="component" value="Unassembled WGS sequence"/>
</dbReference>
<name>A0ACC2RRE2_9FUNG</name>
<evidence type="ECO:0000313" key="2">
    <source>
        <dbReference type="Proteomes" id="UP001165960"/>
    </source>
</evidence>